<proteinExistence type="predicted"/>
<accession>A0ACD6AR23</accession>
<evidence type="ECO:0000313" key="2">
    <source>
        <dbReference type="Proteomes" id="UP001732700"/>
    </source>
</evidence>
<evidence type="ECO:0000313" key="1">
    <source>
        <dbReference type="EnsemblPlants" id="AVESA.00010b.r2.UnG1408490.1.CDS"/>
    </source>
</evidence>
<name>A0ACD6AR23_AVESA</name>
<reference evidence="1" key="1">
    <citation type="submission" date="2025-09" db="UniProtKB">
        <authorList>
            <consortium name="EnsemblPlants"/>
        </authorList>
    </citation>
    <scope>IDENTIFICATION</scope>
</reference>
<protein>
    <submittedName>
        <fullName evidence="1">Uncharacterized protein</fullName>
    </submittedName>
</protein>
<dbReference type="Proteomes" id="UP001732700">
    <property type="component" value="Unassembled WGS sequence"/>
</dbReference>
<dbReference type="EnsemblPlants" id="AVESA.00010b.r2.UnG1408490.1">
    <property type="protein sequence ID" value="AVESA.00010b.r2.UnG1408490.1.CDS"/>
    <property type="gene ID" value="AVESA.00010b.r2.UnG1408490"/>
</dbReference>
<keyword evidence="2" id="KW-1185">Reference proteome</keyword>
<organism evidence="1 2">
    <name type="scientific">Avena sativa</name>
    <name type="common">Oat</name>
    <dbReference type="NCBI Taxonomy" id="4498"/>
    <lineage>
        <taxon>Eukaryota</taxon>
        <taxon>Viridiplantae</taxon>
        <taxon>Streptophyta</taxon>
        <taxon>Embryophyta</taxon>
        <taxon>Tracheophyta</taxon>
        <taxon>Spermatophyta</taxon>
        <taxon>Magnoliopsida</taxon>
        <taxon>Liliopsida</taxon>
        <taxon>Poales</taxon>
        <taxon>Poaceae</taxon>
        <taxon>BOP clade</taxon>
        <taxon>Pooideae</taxon>
        <taxon>Poodae</taxon>
        <taxon>Poeae</taxon>
        <taxon>Poeae Chloroplast Group 1 (Aveneae type)</taxon>
        <taxon>Aveninae</taxon>
        <taxon>Avena</taxon>
    </lineage>
</organism>
<sequence>MIFRFPSILPEERRLVLTLSPHCAIFATTLRIGRHERERERERERGMGKRRRFAPQFTSDDDDDDDNVSPEAPKPLAPDSSRRHSAADDQADLELVEDYNVLEEMRRNGEEETQTRRHRDRKPGRPAEEESDGELGEEEAEVDEEEEDDEDGSEAVPLGEPVEVIGERKQYAAFEYEGNTYKLEDSAMFSPDGEDQKPYVGIIKEINEIGGSLSVTAQWFYRPEEAQKEGDDDPRELFYSFHLDEVEAESVMHTCVVHFIPQHKQVPSKKEHPGFIVQQVYDHKEEKFYKLTDTDYEEDNQEEIDLLVMKTMDRIGELPDCDPEDIPGDKSDNLPRPGLKKSPLKPKDVPRDVPAGRSEQLIKEDAAGNDNLKNRARDILLSYKAVTGDQIRDWWLDKFVDTILAFPHSRNDNENSYAPNEVVSIVASLERSAFEALYADLQKYKQKMRTLLFNIKNSSVLCKRLMNKELDPPVLLTMSPDELKAGLAPAEVGYEFEELKQMQMSEARCRSCREKNVGIINIVRANRGDRYQRRVFPVFS</sequence>